<evidence type="ECO:0000256" key="5">
    <source>
        <dbReference type="ARBA" id="ARBA00022857"/>
    </source>
</evidence>
<comment type="catalytic activity">
    <reaction evidence="8">
        <text>(6R)-5,10-methenyltetrahydrofolate + H2O = (6R)-10-formyltetrahydrofolate + H(+)</text>
        <dbReference type="Rhea" id="RHEA:23700"/>
        <dbReference type="ChEBI" id="CHEBI:15377"/>
        <dbReference type="ChEBI" id="CHEBI:15378"/>
        <dbReference type="ChEBI" id="CHEBI:57455"/>
        <dbReference type="ChEBI" id="CHEBI:195366"/>
        <dbReference type="EC" id="3.5.4.9"/>
    </reaction>
</comment>
<proteinExistence type="inferred from homology"/>
<dbReference type="InterPro" id="IPR000672">
    <property type="entry name" value="THF_DH/CycHdrlase"/>
</dbReference>
<dbReference type="PRINTS" id="PR00085">
    <property type="entry name" value="THFDHDRGNASE"/>
</dbReference>
<sequence length="303" mass="32395">MGINNSHPRGDAALIDGKAIAAAIREEIKAEVDALKKAHDGRAPGLAVVIVGARKDSQTYVRMKRKACEEVGIVSFHKELPETATEEEVLDVVRGFNADNACHGILVQLPLPKHMNEERVLAEISLEKDVDGFHPENIGKLAMKGHEPLFVPCTPKGCIELLKRSGVELAGKNAVVVGRSNIVGMPAALLLMKADCTVTVVHSKTKDPRRICREADVVVAACGSAEMVKRDWIKPGAVIIDVGTNGVDDPTKKAGYRLVGDVDFENVKKVASQITPVPGGVGPMTICMLLSNTLESGKRAFAS</sequence>
<evidence type="ECO:0000256" key="10">
    <source>
        <dbReference type="ARBA" id="ARBA00058319"/>
    </source>
</evidence>
<dbReference type="GO" id="GO:0004477">
    <property type="term" value="F:methenyltetrahydrofolate cyclohydrolase activity"/>
    <property type="evidence" value="ECO:0007669"/>
    <property type="project" value="UniProtKB-EC"/>
</dbReference>
<gene>
    <name evidence="14" type="ORF">OMED0929_LOCUS4681</name>
</gene>
<evidence type="ECO:0000256" key="3">
    <source>
        <dbReference type="ARBA" id="ARBA00022563"/>
    </source>
</evidence>
<dbReference type="AlphaFoldDB" id="A0A7S0PMA9"/>
<dbReference type="Pfam" id="PF00763">
    <property type="entry name" value="THF_DHG_CYH"/>
    <property type="match status" value="1"/>
</dbReference>
<comment type="pathway">
    <text evidence="1">One-carbon metabolism; tetrahydrofolate interconversion.</text>
</comment>
<evidence type="ECO:0008006" key="15">
    <source>
        <dbReference type="Google" id="ProtNLM"/>
    </source>
</evidence>
<comment type="subunit">
    <text evidence="2">Homodimer.</text>
</comment>
<dbReference type="PROSITE" id="PS00767">
    <property type="entry name" value="THF_DHG_CYH_2"/>
    <property type="match status" value="1"/>
</dbReference>
<dbReference type="PANTHER" id="PTHR48099:SF27">
    <property type="entry name" value="BIFUNCTIONAL PROTEIN FOLD 2"/>
    <property type="match status" value="1"/>
</dbReference>
<evidence type="ECO:0000259" key="12">
    <source>
        <dbReference type="Pfam" id="PF00763"/>
    </source>
</evidence>
<dbReference type="FunFam" id="3.40.50.10860:FF:000001">
    <property type="entry name" value="Bifunctional protein FolD"/>
    <property type="match status" value="1"/>
</dbReference>
<evidence type="ECO:0000256" key="11">
    <source>
        <dbReference type="ARBA" id="ARBA00061364"/>
    </source>
</evidence>
<feature type="domain" description="Tetrahydrofolate dehydrogenase/cyclohydrolase catalytic" evidence="12">
    <location>
        <begin position="15"/>
        <end position="131"/>
    </location>
</feature>
<evidence type="ECO:0000256" key="9">
    <source>
        <dbReference type="ARBA" id="ARBA00052194"/>
    </source>
</evidence>
<protein>
    <recommendedName>
        <fullName evidence="15">Methenyltetrahydrofolate cyclohydrolase</fullName>
    </recommendedName>
</protein>
<keyword evidence="3" id="KW-0554">One-carbon metabolism</keyword>
<evidence type="ECO:0000256" key="7">
    <source>
        <dbReference type="ARBA" id="ARBA00023268"/>
    </source>
</evidence>
<organism evidence="14">
    <name type="scientific">Ostreococcus mediterraneus</name>
    <dbReference type="NCBI Taxonomy" id="1486918"/>
    <lineage>
        <taxon>Eukaryota</taxon>
        <taxon>Viridiplantae</taxon>
        <taxon>Chlorophyta</taxon>
        <taxon>Mamiellophyceae</taxon>
        <taxon>Mamiellales</taxon>
        <taxon>Bathycoccaceae</taxon>
        <taxon>Ostreococcus</taxon>
    </lineage>
</organism>
<dbReference type="HAMAP" id="MF_01576">
    <property type="entry name" value="THF_DHG_CYH"/>
    <property type="match status" value="1"/>
</dbReference>
<dbReference type="SUPFAM" id="SSF53223">
    <property type="entry name" value="Aminoacid dehydrogenase-like, N-terminal domain"/>
    <property type="match status" value="1"/>
</dbReference>
<dbReference type="InterPro" id="IPR036291">
    <property type="entry name" value="NAD(P)-bd_dom_sf"/>
</dbReference>
<dbReference type="Pfam" id="PF02882">
    <property type="entry name" value="THF_DHG_CYH_C"/>
    <property type="match status" value="1"/>
</dbReference>
<dbReference type="InterPro" id="IPR020631">
    <property type="entry name" value="THF_DH/CycHdrlase_NAD-bd_dom"/>
</dbReference>
<dbReference type="FunFam" id="3.40.50.720:FF:000006">
    <property type="entry name" value="Bifunctional protein FolD"/>
    <property type="match status" value="1"/>
</dbReference>
<evidence type="ECO:0000256" key="4">
    <source>
        <dbReference type="ARBA" id="ARBA00022801"/>
    </source>
</evidence>
<evidence type="ECO:0000259" key="13">
    <source>
        <dbReference type="Pfam" id="PF02882"/>
    </source>
</evidence>
<dbReference type="InterPro" id="IPR020867">
    <property type="entry name" value="THF_DH/CycHdrlase_CS"/>
</dbReference>
<dbReference type="InterPro" id="IPR046346">
    <property type="entry name" value="Aminoacid_DH-like_N_sf"/>
</dbReference>
<dbReference type="PANTHER" id="PTHR48099">
    <property type="entry name" value="C-1-TETRAHYDROFOLATE SYNTHASE, CYTOPLASMIC-RELATED"/>
    <property type="match status" value="1"/>
</dbReference>
<dbReference type="NCBIfam" id="NF010783">
    <property type="entry name" value="PRK14186.1"/>
    <property type="match status" value="1"/>
</dbReference>
<keyword evidence="4" id="KW-0378">Hydrolase</keyword>
<reference evidence="14" key="1">
    <citation type="submission" date="2021-01" db="EMBL/GenBank/DDBJ databases">
        <authorList>
            <person name="Corre E."/>
            <person name="Pelletier E."/>
            <person name="Niang G."/>
            <person name="Scheremetjew M."/>
            <person name="Finn R."/>
            <person name="Kale V."/>
            <person name="Holt S."/>
            <person name="Cochrane G."/>
            <person name="Meng A."/>
            <person name="Brown T."/>
            <person name="Cohen L."/>
        </authorList>
    </citation>
    <scope>NUCLEOTIDE SEQUENCE</scope>
    <source>
        <strain evidence="14">Clade-D-RCC2572</strain>
    </source>
</reference>
<evidence type="ECO:0000313" key="14">
    <source>
        <dbReference type="EMBL" id="CAD8583988.1"/>
    </source>
</evidence>
<keyword evidence="7" id="KW-0511">Multifunctional enzyme</keyword>
<name>A0A7S0PMA9_9CHLO</name>
<dbReference type="InterPro" id="IPR020630">
    <property type="entry name" value="THF_DH/CycHdrlase_cat_dom"/>
</dbReference>
<evidence type="ECO:0000256" key="2">
    <source>
        <dbReference type="ARBA" id="ARBA00011738"/>
    </source>
</evidence>
<comment type="function">
    <text evidence="10">Catalyzes the oxidation of 5,10-methylenetetrahydrofolate to 5,10-methenyltetrahydrofolate and then the hydrolysis of 5,10-methenyltetrahydrofolate to 10-formyltetrahydrofolate.</text>
</comment>
<dbReference type="Gene3D" id="3.40.50.720">
    <property type="entry name" value="NAD(P)-binding Rossmann-like Domain"/>
    <property type="match status" value="1"/>
</dbReference>
<comment type="catalytic activity">
    <reaction evidence="9">
        <text>(6R)-5,10-methylene-5,6,7,8-tetrahydrofolate + NADP(+) = (6R)-5,10-methenyltetrahydrofolate + NADPH</text>
        <dbReference type="Rhea" id="RHEA:22812"/>
        <dbReference type="ChEBI" id="CHEBI:15636"/>
        <dbReference type="ChEBI" id="CHEBI:57455"/>
        <dbReference type="ChEBI" id="CHEBI:57783"/>
        <dbReference type="ChEBI" id="CHEBI:58349"/>
        <dbReference type="EC" id="1.5.1.5"/>
    </reaction>
</comment>
<evidence type="ECO:0000256" key="8">
    <source>
        <dbReference type="ARBA" id="ARBA00036357"/>
    </source>
</evidence>
<keyword evidence="5" id="KW-0521">NADP</keyword>
<keyword evidence="6" id="KW-0560">Oxidoreductase</keyword>
<dbReference type="GO" id="GO:0004488">
    <property type="term" value="F:methylenetetrahydrofolate dehydrogenase (NADP+) activity"/>
    <property type="evidence" value="ECO:0007669"/>
    <property type="project" value="UniProtKB-EC"/>
</dbReference>
<dbReference type="SUPFAM" id="SSF51735">
    <property type="entry name" value="NAD(P)-binding Rossmann-fold domains"/>
    <property type="match status" value="1"/>
</dbReference>
<evidence type="ECO:0000256" key="1">
    <source>
        <dbReference type="ARBA" id="ARBA00004777"/>
    </source>
</evidence>
<dbReference type="Gene3D" id="3.40.50.10860">
    <property type="entry name" value="Leucine Dehydrogenase, chain A, domain 1"/>
    <property type="match status" value="1"/>
</dbReference>
<feature type="domain" description="Tetrahydrofolate dehydrogenase/cyclohydrolase NAD(P)-binding" evidence="13">
    <location>
        <begin position="152"/>
        <end position="299"/>
    </location>
</feature>
<dbReference type="GO" id="GO:0035999">
    <property type="term" value="P:tetrahydrofolate interconversion"/>
    <property type="evidence" value="ECO:0007669"/>
    <property type="project" value="TreeGrafter"/>
</dbReference>
<dbReference type="GO" id="GO:0005829">
    <property type="term" value="C:cytosol"/>
    <property type="evidence" value="ECO:0007669"/>
    <property type="project" value="TreeGrafter"/>
</dbReference>
<accession>A0A7S0PMA9</accession>
<comment type="similarity">
    <text evidence="11">Belongs to the tetrahydrofolate dehydrogenase/cyclohydrolase family.</text>
</comment>
<evidence type="ECO:0000256" key="6">
    <source>
        <dbReference type="ARBA" id="ARBA00023002"/>
    </source>
</evidence>
<dbReference type="CDD" id="cd01080">
    <property type="entry name" value="NAD_bind_m-THF_DH_Cyclohyd"/>
    <property type="match status" value="1"/>
</dbReference>
<dbReference type="EMBL" id="HBEW01005573">
    <property type="protein sequence ID" value="CAD8583988.1"/>
    <property type="molecule type" value="Transcribed_RNA"/>
</dbReference>